<organism evidence="5">
    <name type="scientific">Nicotiana tabacum</name>
    <name type="common">Common tobacco</name>
    <dbReference type="NCBI Taxonomy" id="4097"/>
    <lineage>
        <taxon>Eukaryota</taxon>
        <taxon>Viridiplantae</taxon>
        <taxon>Streptophyta</taxon>
        <taxon>Embryophyta</taxon>
        <taxon>Tracheophyta</taxon>
        <taxon>Spermatophyta</taxon>
        <taxon>Magnoliopsida</taxon>
        <taxon>eudicotyledons</taxon>
        <taxon>Gunneridae</taxon>
        <taxon>Pentapetalae</taxon>
        <taxon>asterids</taxon>
        <taxon>lamiids</taxon>
        <taxon>Solanales</taxon>
        <taxon>Solanaceae</taxon>
        <taxon>Nicotianoideae</taxon>
        <taxon>Nicotianeae</taxon>
        <taxon>Nicotiana</taxon>
    </lineage>
</organism>
<dbReference type="STRING" id="4097.A0A1S3ZMK1"/>
<evidence type="ECO:0000256" key="2">
    <source>
        <dbReference type="ARBA" id="ARBA00022617"/>
    </source>
</evidence>
<dbReference type="GO" id="GO:0004497">
    <property type="term" value="F:monooxygenase activity"/>
    <property type="evidence" value="ECO:0007669"/>
    <property type="project" value="InterPro"/>
</dbReference>
<dbReference type="Gene3D" id="1.10.630.10">
    <property type="entry name" value="Cytochrome P450"/>
    <property type="match status" value="2"/>
</dbReference>
<dbReference type="SMR" id="A0A1S3ZMK1"/>
<keyword evidence="4" id="KW-0408">Iron</keyword>
<proteinExistence type="inferred from homology"/>
<keyword evidence="2" id="KW-0349">Heme</keyword>
<dbReference type="InterPro" id="IPR002403">
    <property type="entry name" value="Cyt_P450_E_grp-IV"/>
</dbReference>
<keyword evidence="3" id="KW-0479">Metal-binding</keyword>
<dbReference type="GO" id="GO:0005506">
    <property type="term" value="F:iron ion binding"/>
    <property type="evidence" value="ECO:0007669"/>
    <property type="project" value="InterPro"/>
</dbReference>
<dbReference type="Pfam" id="PF00067">
    <property type="entry name" value="p450"/>
    <property type="match status" value="1"/>
</dbReference>
<dbReference type="PaxDb" id="4097-A0A1S3ZMK1"/>
<evidence type="ECO:0000256" key="4">
    <source>
        <dbReference type="ARBA" id="ARBA00023004"/>
    </source>
</evidence>
<dbReference type="InterPro" id="IPR001128">
    <property type="entry name" value="Cyt_P450"/>
</dbReference>
<dbReference type="GO" id="GO:0016705">
    <property type="term" value="F:oxidoreductase activity, acting on paired donors, with incorporation or reduction of molecular oxygen"/>
    <property type="evidence" value="ECO:0007669"/>
    <property type="project" value="InterPro"/>
</dbReference>
<reference evidence="5" key="1">
    <citation type="submission" date="2025-08" db="UniProtKB">
        <authorList>
            <consortium name="RefSeq"/>
        </authorList>
    </citation>
    <scope>IDENTIFICATION</scope>
</reference>
<name>A0A1S3ZMK1_TOBAC</name>
<dbReference type="AlphaFoldDB" id="A0A1S3ZMK1"/>
<evidence type="ECO:0000256" key="1">
    <source>
        <dbReference type="ARBA" id="ARBA00010617"/>
    </source>
</evidence>
<comment type="similarity">
    <text evidence="1">Belongs to the cytochrome P450 family.</text>
</comment>
<evidence type="ECO:0000313" key="5">
    <source>
        <dbReference type="RefSeq" id="XP_016465770.1"/>
    </source>
</evidence>
<dbReference type="SUPFAM" id="SSF48264">
    <property type="entry name" value="Cytochrome P450"/>
    <property type="match status" value="1"/>
</dbReference>
<dbReference type="PRINTS" id="PR00385">
    <property type="entry name" value="P450"/>
</dbReference>
<evidence type="ECO:0000256" key="3">
    <source>
        <dbReference type="ARBA" id="ARBA00022723"/>
    </source>
</evidence>
<protein>
    <submittedName>
        <fullName evidence="5">Cytochrome P450 71A4-like</fullName>
    </submittedName>
</protein>
<dbReference type="InterPro" id="IPR036396">
    <property type="entry name" value="Cyt_P450_sf"/>
</dbReference>
<dbReference type="PANTHER" id="PTHR47955">
    <property type="entry name" value="CYTOCHROME P450 FAMILY 71 PROTEIN"/>
    <property type="match status" value="1"/>
</dbReference>
<sequence>MVDAFAAGADSTYTALEWTMTELLRHPRAMKTLQNEVRGLAQGKSEITEDDLGNMQYLKAVIKESLRLHPPFPLLIPREPTEDVKLLGYHIPAKTQVIINAWAIGRDPLSLGMAMGRVCRRGCPGRSFAIAGIELALAKLVHKFNFALPEGLREEDLDMTENTSLTVRRKSPLLAVATPSSS</sequence>
<dbReference type="OMA" id="FDWRIEV"/>
<dbReference type="PANTHER" id="PTHR47955:SF17">
    <property type="entry name" value="CYTOCHROME 71A4"/>
    <property type="match status" value="1"/>
</dbReference>
<dbReference type="OrthoDB" id="1055148at2759"/>
<dbReference type="PRINTS" id="PR00465">
    <property type="entry name" value="EP450IV"/>
</dbReference>
<accession>A0A1S3ZMK1</accession>
<dbReference type="GO" id="GO:0020037">
    <property type="term" value="F:heme binding"/>
    <property type="evidence" value="ECO:0007669"/>
    <property type="project" value="InterPro"/>
</dbReference>
<dbReference type="RefSeq" id="XP_016465770.1">
    <property type="nucleotide sequence ID" value="XM_016610284.1"/>
</dbReference>
<dbReference type="KEGG" id="nta:107788597"/>
<gene>
    <name evidence="5" type="primary">LOC107788597</name>
</gene>
<dbReference type="GO" id="GO:0016491">
    <property type="term" value="F:oxidoreductase activity"/>
    <property type="evidence" value="ECO:0000318"/>
    <property type="project" value="GO_Central"/>
</dbReference>